<dbReference type="PROSITE" id="PS51019">
    <property type="entry name" value="REELIN"/>
    <property type="match status" value="1"/>
</dbReference>
<dbReference type="PANTHER" id="PTHR45828">
    <property type="entry name" value="CYTOCHROME B561/FERRIC REDUCTASE TRANSMEMBRANE"/>
    <property type="match status" value="1"/>
</dbReference>
<dbReference type="InterPro" id="IPR002861">
    <property type="entry name" value="Reeler_dom"/>
</dbReference>
<dbReference type="Gene3D" id="2.60.40.4060">
    <property type="entry name" value="Reeler domain"/>
    <property type="match status" value="1"/>
</dbReference>
<proteinExistence type="inferred from homology"/>
<reference evidence="5" key="1">
    <citation type="submission" date="2024-04" db="EMBL/GenBank/DDBJ databases">
        <title>Salinicola lusitanus LLJ914,a marine bacterium isolated from the Okinawa Trough.</title>
        <authorList>
            <person name="Li J."/>
        </authorList>
    </citation>
    <scope>NUCLEOTIDE SEQUENCE [LARGE SCALE GENOMIC DNA]</scope>
</reference>
<evidence type="ECO:0000256" key="2">
    <source>
        <dbReference type="SAM" id="SignalP"/>
    </source>
</evidence>
<evidence type="ECO:0000313" key="5">
    <source>
        <dbReference type="Proteomes" id="UP001460270"/>
    </source>
</evidence>
<dbReference type="GO" id="GO:0016020">
    <property type="term" value="C:membrane"/>
    <property type="evidence" value="ECO:0007669"/>
    <property type="project" value="TreeGrafter"/>
</dbReference>
<dbReference type="FunFam" id="2.60.40.4060:FF:000003">
    <property type="entry name" value="Ferric chelate reductase 1"/>
    <property type="match status" value="1"/>
</dbReference>
<gene>
    <name evidence="4" type="ORF">WMY93_029887</name>
</gene>
<dbReference type="AlphaFoldDB" id="A0AAW0ML53"/>
<name>A0AAW0ML53_9GOBI</name>
<dbReference type="CDD" id="cd08544">
    <property type="entry name" value="Reeler"/>
    <property type="match status" value="1"/>
</dbReference>
<evidence type="ECO:0000259" key="3">
    <source>
        <dbReference type="PROSITE" id="PS51019"/>
    </source>
</evidence>
<dbReference type="Proteomes" id="UP001460270">
    <property type="component" value="Unassembled WGS sequence"/>
</dbReference>
<protein>
    <recommendedName>
        <fullName evidence="3">Reelin domain-containing protein</fullName>
    </recommendedName>
</protein>
<organism evidence="4 5">
    <name type="scientific">Mugilogobius chulae</name>
    <name type="common">yellowstripe goby</name>
    <dbReference type="NCBI Taxonomy" id="88201"/>
    <lineage>
        <taxon>Eukaryota</taxon>
        <taxon>Metazoa</taxon>
        <taxon>Chordata</taxon>
        <taxon>Craniata</taxon>
        <taxon>Vertebrata</taxon>
        <taxon>Euteleostomi</taxon>
        <taxon>Actinopterygii</taxon>
        <taxon>Neopterygii</taxon>
        <taxon>Teleostei</taxon>
        <taxon>Neoteleostei</taxon>
        <taxon>Acanthomorphata</taxon>
        <taxon>Gobiaria</taxon>
        <taxon>Gobiiformes</taxon>
        <taxon>Gobioidei</taxon>
        <taxon>Gobiidae</taxon>
        <taxon>Gobionellinae</taxon>
        <taxon>Mugilogobius</taxon>
    </lineage>
</organism>
<comment type="caution">
    <text evidence="4">The sequence shown here is derived from an EMBL/GenBank/DDBJ whole genome shotgun (WGS) entry which is preliminary data.</text>
</comment>
<dbReference type="EMBL" id="JBBPFD010000022">
    <property type="protein sequence ID" value="KAK7881478.1"/>
    <property type="molecule type" value="Genomic_DNA"/>
</dbReference>
<evidence type="ECO:0000313" key="4">
    <source>
        <dbReference type="EMBL" id="KAK7881478.1"/>
    </source>
</evidence>
<dbReference type="InterPro" id="IPR042307">
    <property type="entry name" value="Reeler_sf"/>
</dbReference>
<feature type="domain" description="Reelin" evidence="3">
    <location>
        <begin position="13"/>
        <end position="178"/>
    </location>
</feature>
<accession>A0AAW0ML53</accession>
<dbReference type="Pfam" id="PF02014">
    <property type="entry name" value="Reeler"/>
    <property type="match status" value="1"/>
</dbReference>
<dbReference type="PANTHER" id="PTHR45828:SF36">
    <property type="entry name" value="REELIN DOMAIN-CONTAINING PROTEIN"/>
    <property type="match status" value="1"/>
</dbReference>
<evidence type="ECO:0000256" key="1">
    <source>
        <dbReference type="ARBA" id="ARBA00009195"/>
    </source>
</evidence>
<sequence>MEGRALLLSLVFCCCVLLGVDGYSNGKVTEVCGSMTPEHGVSAQTAASPFTVTTDKSNYTNGEDVTVTLKSTVDSTFFEGFLLQAREVGGSSAVGAFLSPPSGTQTLTCGSVTNSALSHTSSLKQNNVQVKWRPSGNKDVQFYVTFVQSKATFWVKVMGSTIKVNGTSSSTSAPAAAPLSVLLMICMYWAL</sequence>
<comment type="similarity">
    <text evidence="1">Belongs to the FRRS1 family.</text>
</comment>
<feature type="signal peptide" evidence="2">
    <location>
        <begin position="1"/>
        <end position="22"/>
    </location>
</feature>
<feature type="chain" id="PRO_5043486016" description="Reelin domain-containing protein" evidence="2">
    <location>
        <begin position="23"/>
        <end position="191"/>
    </location>
</feature>
<dbReference type="InterPro" id="IPR051237">
    <property type="entry name" value="Ferric-chelate_Red/DefProt"/>
</dbReference>
<keyword evidence="2" id="KW-0732">Signal</keyword>
<keyword evidence="5" id="KW-1185">Reference proteome</keyword>